<proteinExistence type="predicted"/>
<reference evidence="1 2" key="1">
    <citation type="submission" date="2022-06" db="EMBL/GenBank/DDBJ databases">
        <authorList>
            <person name="Jeon C.O."/>
        </authorList>
    </citation>
    <scope>NUCLEOTIDE SEQUENCE [LARGE SCALE GENOMIC DNA]</scope>
    <source>
        <strain evidence="1 2">KCTC 13943</strain>
    </source>
</reference>
<dbReference type="EMBL" id="JAMQCR010000001">
    <property type="protein sequence ID" value="MCM2533368.1"/>
    <property type="molecule type" value="Genomic_DNA"/>
</dbReference>
<sequence length="62" mass="6871">MKYHNGFTSVVQTLQSSVETNEISHHSVLLKVEIIIGQRVNELGCSPNARHIRTGAARKSQV</sequence>
<protein>
    <submittedName>
        <fullName evidence="1">Uncharacterized protein</fullName>
    </submittedName>
</protein>
<name>A0ABT0WAR7_9BACI</name>
<keyword evidence="2" id="KW-1185">Reference proteome</keyword>
<dbReference type="Proteomes" id="UP001523262">
    <property type="component" value="Unassembled WGS sequence"/>
</dbReference>
<accession>A0ABT0WAR7</accession>
<comment type="caution">
    <text evidence="1">The sequence shown here is derived from an EMBL/GenBank/DDBJ whole genome shotgun (WGS) entry which is preliminary data.</text>
</comment>
<evidence type="ECO:0000313" key="1">
    <source>
        <dbReference type="EMBL" id="MCM2533368.1"/>
    </source>
</evidence>
<organism evidence="1 2">
    <name type="scientific">Neobacillus pocheonensis</name>
    <dbReference type="NCBI Taxonomy" id="363869"/>
    <lineage>
        <taxon>Bacteria</taxon>
        <taxon>Bacillati</taxon>
        <taxon>Bacillota</taxon>
        <taxon>Bacilli</taxon>
        <taxon>Bacillales</taxon>
        <taxon>Bacillaceae</taxon>
        <taxon>Neobacillus</taxon>
    </lineage>
</organism>
<gene>
    <name evidence="1" type="ORF">NDK43_14365</name>
</gene>
<evidence type="ECO:0000313" key="2">
    <source>
        <dbReference type="Proteomes" id="UP001523262"/>
    </source>
</evidence>